<accession>A0ABR7D648</accession>
<dbReference type="Pfam" id="PF00754">
    <property type="entry name" value="F5_F8_type_C"/>
    <property type="match status" value="1"/>
</dbReference>
<dbReference type="PROSITE" id="PS51257">
    <property type="entry name" value="PROKAR_LIPOPROTEIN"/>
    <property type="match status" value="1"/>
</dbReference>
<dbReference type="Proteomes" id="UP000646484">
    <property type="component" value="Unassembled WGS sequence"/>
</dbReference>
<dbReference type="PROSITE" id="PS50022">
    <property type="entry name" value="FA58C_3"/>
    <property type="match status" value="1"/>
</dbReference>
<keyword evidence="3" id="KW-1185">Reference proteome</keyword>
<dbReference type="Pfam" id="PF16389">
    <property type="entry name" value="DUF4998"/>
    <property type="match status" value="1"/>
</dbReference>
<dbReference type="RefSeq" id="WP_186978466.1">
    <property type="nucleotide sequence ID" value="NZ_JACOOH010000010.1"/>
</dbReference>
<dbReference type="Gene3D" id="2.60.120.260">
    <property type="entry name" value="Galactose-binding domain-like"/>
    <property type="match status" value="1"/>
</dbReference>
<organism evidence="2 3">
    <name type="scientific">Butyricimonas hominis</name>
    <dbReference type="NCBI Taxonomy" id="2763032"/>
    <lineage>
        <taxon>Bacteria</taxon>
        <taxon>Pseudomonadati</taxon>
        <taxon>Bacteroidota</taxon>
        <taxon>Bacteroidia</taxon>
        <taxon>Bacteroidales</taxon>
        <taxon>Odoribacteraceae</taxon>
        <taxon>Butyricimonas</taxon>
    </lineage>
</organism>
<protein>
    <submittedName>
        <fullName evidence="2">Discoidin domain-containing protein</fullName>
    </submittedName>
</protein>
<sequence>MKLKRYLWFIVSLLFFGGCESLEDTYSDYAGEGTIRYLGKCNDLSVKPGWQRLIVTWTNHVDPAIDKVKVSWTLDGITRDSLLEKGTTECNIRNLENATYEVAVCSVDKDGNCSLPALTSERPYTLDHESIKSFTRMFDKYFFVGKHLAIVFSEWQGDVETASLNYYSGGERKILELDSVFVTDNKYCLVPDEIDAGTKVTINRSGRLTGCSDLIVFNPYELTRDNRTYTPDFKQWLREKYGQSEITEAFVNARTELEIDYDINSFEDILNFPNLKTLVLGKNRYLSEGNLGKNKNASKVSDLEISTFALDVACKVNGLKVERYNEHYFPIGEHSFIDDLPNPKLPEDLSFLNSQNWTYSCSNEEYEYGIDFIFDESSTRGWQPSIHSKLHTYEMVVDMQETQTVNGVLVTQKLSVPSSAYEKCIAKKIQIKVSVDNKTWKDATHVIENTLGNTVGESTMIILPVPLHVRYLKFVVRDQAYNKTFYTISLGKIKVF</sequence>
<dbReference type="SUPFAM" id="SSF49785">
    <property type="entry name" value="Galactose-binding domain-like"/>
    <property type="match status" value="1"/>
</dbReference>
<evidence type="ECO:0000259" key="1">
    <source>
        <dbReference type="PROSITE" id="PS50022"/>
    </source>
</evidence>
<proteinExistence type="predicted"/>
<evidence type="ECO:0000313" key="3">
    <source>
        <dbReference type="Proteomes" id="UP000646484"/>
    </source>
</evidence>
<reference evidence="2 3" key="1">
    <citation type="submission" date="2020-08" db="EMBL/GenBank/DDBJ databases">
        <title>Genome public.</title>
        <authorList>
            <person name="Liu C."/>
            <person name="Sun Q."/>
        </authorList>
    </citation>
    <scope>NUCLEOTIDE SEQUENCE [LARGE SCALE GENOMIC DNA]</scope>
    <source>
        <strain evidence="2 3">NSJ-56</strain>
    </source>
</reference>
<gene>
    <name evidence="2" type="ORF">H8S64_20110</name>
</gene>
<comment type="caution">
    <text evidence="2">The sequence shown here is derived from an EMBL/GenBank/DDBJ whole genome shotgun (WGS) entry which is preliminary data.</text>
</comment>
<evidence type="ECO:0000313" key="2">
    <source>
        <dbReference type="EMBL" id="MBC5623405.1"/>
    </source>
</evidence>
<feature type="domain" description="F5/8 type C" evidence="1">
    <location>
        <begin position="340"/>
        <end position="496"/>
    </location>
</feature>
<dbReference type="EMBL" id="JACOOH010000010">
    <property type="protein sequence ID" value="MBC5623405.1"/>
    <property type="molecule type" value="Genomic_DNA"/>
</dbReference>
<name>A0ABR7D648_9BACT</name>
<dbReference type="InterPro" id="IPR000421">
    <property type="entry name" value="FA58C"/>
</dbReference>
<dbReference type="InterPro" id="IPR008979">
    <property type="entry name" value="Galactose-bd-like_sf"/>
</dbReference>